<evidence type="ECO:0000313" key="11">
    <source>
        <dbReference type="Proteomes" id="UP000237839"/>
    </source>
</evidence>
<keyword evidence="11" id="KW-1185">Reference proteome</keyword>
<dbReference type="PROSITE" id="PS51257">
    <property type="entry name" value="PROKAR_LIPOPROTEIN"/>
    <property type="match status" value="1"/>
</dbReference>
<keyword evidence="5 7" id="KW-0472">Membrane</keyword>
<feature type="transmembrane region" description="Helical" evidence="7">
    <location>
        <begin position="21"/>
        <end position="45"/>
    </location>
</feature>
<feature type="transmembrane region" description="Helical" evidence="7">
    <location>
        <begin position="385"/>
        <end position="408"/>
    </location>
</feature>
<dbReference type="AlphaFoldDB" id="A0A2S9H4T1"/>
<feature type="transmembrane region" description="Helical" evidence="7">
    <location>
        <begin position="727"/>
        <end position="747"/>
    </location>
</feature>
<dbReference type="Proteomes" id="UP000237839">
    <property type="component" value="Unassembled WGS sequence"/>
</dbReference>
<feature type="transmembrane region" description="Helical" evidence="7">
    <location>
        <begin position="291"/>
        <end position="317"/>
    </location>
</feature>
<dbReference type="PANTHER" id="PTHR30572">
    <property type="entry name" value="MEMBRANE COMPONENT OF TRANSPORTER-RELATED"/>
    <property type="match status" value="1"/>
</dbReference>
<feature type="transmembrane region" description="Helical" evidence="7">
    <location>
        <begin position="338"/>
        <end position="365"/>
    </location>
</feature>
<comment type="similarity">
    <text evidence="6">Belongs to the ABC-4 integral membrane protein family.</text>
</comment>
<dbReference type="GO" id="GO:0005886">
    <property type="term" value="C:plasma membrane"/>
    <property type="evidence" value="ECO:0007669"/>
    <property type="project" value="UniProtKB-SubCell"/>
</dbReference>
<organism evidence="10 11">
    <name type="scientific">Solimicrobium silvestre</name>
    <dbReference type="NCBI Taxonomy" id="2099400"/>
    <lineage>
        <taxon>Bacteria</taxon>
        <taxon>Pseudomonadati</taxon>
        <taxon>Pseudomonadota</taxon>
        <taxon>Betaproteobacteria</taxon>
        <taxon>Burkholderiales</taxon>
        <taxon>Oxalobacteraceae</taxon>
        <taxon>Solimicrobium</taxon>
    </lineage>
</organism>
<feature type="domain" description="MacB-like periplasmic core" evidence="9">
    <location>
        <begin position="20"/>
        <end position="237"/>
    </location>
</feature>
<feature type="domain" description="ABC3 transporter permease C-terminal" evidence="8">
    <location>
        <begin position="680"/>
        <end position="791"/>
    </location>
</feature>
<dbReference type="Pfam" id="PF02687">
    <property type="entry name" value="FtsX"/>
    <property type="match status" value="2"/>
</dbReference>
<evidence type="ECO:0000256" key="4">
    <source>
        <dbReference type="ARBA" id="ARBA00022989"/>
    </source>
</evidence>
<keyword evidence="2" id="KW-1003">Cell membrane</keyword>
<dbReference type="InterPro" id="IPR025857">
    <property type="entry name" value="MacB_PCD"/>
</dbReference>
<evidence type="ECO:0000256" key="3">
    <source>
        <dbReference type="ARBA" id="ARBA00022692"/>
    </source>
</evidence>
<comment type="subcellular location">
    <subcellularLocation>
        <location evidence="1">Cell membrane</location>
        <topology evidence="1">Multi-pass membrane protein</topology>
    </subcellularLocation>
</comment>
<dbReference type="RefSeq" id="WP_105529862.1">
    <property type="nucleotide sequence ID" value="NZ_PUGF01000001.1"/>
</dbReference>
<feature type="domain" description="ABC3 transporter permease C-terminal" evidence="8">
    <location>
        <begin position="297"/>
        <end position="411"/>
    </location>
</feature>
<dbReference type="Pfam" id="PF12704">
    <property type="entry name" value="MacB_PCD"/>
    <property type="match status" value="1"/>
</dbReference>
<gene>
    <name evidence="10" type="ORF">S2091_0146</name>
</gene>
<evidence type="ECO:0000313" key="10">
    <source>
        <dbReference type="EMBL" id="PRC94951.1"/>
    </source>
</evidence>
<name>A0A2S9H4T1_9BURK</name>
<evidence type="ECO:0000256" key="2">
    <source>
        <dbReference type="ARBA" id="ARBA00022475"/>
    </source>
</evidence>
<dbReference type="OrthoDB" id="9770036at2"/>
<dbReference type="EMBL" id="PUGF01000001">
    <property type="protein sequence ID" value="PRC94951.1"/>
    <property type="molecule type" value="Genomic_DNA"/>
</dbReference>
<evidence type="ECO:0000256" key="5">
    <source>
        <dbReference type="ARBA" id="ARBA00023136"/>
    </source>
</evidence>
<evidence type="ECO:0000259" key="9">
    <source>
        <dbReference type="Pfam" id="PF12704"/>
    </source>
</evidence>
<reference evidence="10 11" key="1">
    <citation type="submission" date="2018-02" db="EMBL/GenBank/DDBJ databases">
        <title>Solimicrobium silvestre gen. nov., sp. nov., isolated from alpine forest soil.</title>
        <authorList>
            <person name="Margesin R."/>
            <person name="Albuquerque L."/>
            <person name="Zhang D.-C."/>
            <person name="Froufe H.J.C."/>
            <person name="Severino R."/>
            <person name="Roxo I."/>
            <person name="Egas C."/>
            <person name="Da Costa M.S."/>
        </authorList>
    </citation>
    <scope>NUCLEOTIDE SEQUENCE [LARGE SCALE GENOMIC DNA]</scope>
    <source>
        <strain evidence="10 11">S20-91</strain>
    </source>
</reference>
<dbReference type="PANTHER" id="PTHR30572:SF4">
    <property type="entry name" value="ABC TRANSPORTER PERMEASE YTRF"/>
    <property type="match status" value="1"/>
</dbReference>
<dbReference type="GO" id="GO:0022857">
    <property type="term" value="F:transmembrane transporter activity"/>
    <property type="evidence" value="ECO:0007669"/>
    <property type="project" value="TreeGrafter"/>
</dbReference>
<proteinExistence type="inferred from homology"/>
<feature type="transmembrane region" description="Helical" evidence="7">
    <location>
        <begin position="759"/>
        <end position="780"/>
    </location>
</feature>
<keyword evidence="3 7" id="KW-0812">Transmembrane</keyword>
<feature type="transmembrane region" description="Helical" evidence="7">
    <location>
        <begin position="429"/>
        <end position="454"/>
    </location>
</feature>
<accession>A0A2S9H4T1</accession>
<sequence length="797" mass="87702">MNLRDFCIGWRLLANEPVYSLVVVFGLALGFAACFLLLGFVRYSFNYDAQVPDKERVYFVKESMTLFSPPFWSNSAKLPLSDVIKKSGQAVATSFVYPIYSVVQVGNVSRKIKLSSVETDFPQIFGIQALEGDLPSALTQPDAIALTMSTAQKIFGDNQALHKTVKIAENLYRVTALLPDPPSNTAQPYEALVGKNTSAWPEVERAKALHDWDNTSSQIYMKLSPHTSPEVLEKMLQKEIDKFGFGRSFKPEELLKLRGGKAIEVRLVALPDGYFDQDLMSDDGEHANKKIVIGLAAVAILILLLAAINYVNLAIVRTLRRQREIGLRKLLGASVNRLVGHFLAEAMLVSMIATALGMLLAWLLLPLFSELMVRKLDTLFTLQNLVFSALFGIIVGLLTGAYPAWIALRVSVSESVAGRGNSETSSGLWLRRILTIMQFSVAMGFTGLTLAIVWQAHYASKINLGFDPEKLVVIDLPDSLINPIDVMFRDKLAHLPGVSEVAASADYPGSPRTKCMNRSHNNAGEPVEMSCQPVSVNFFDVYGVKPLAGRLFNSHIDQVEHSNVVVVNWLAAKALGFHSPEEAIGQIFPVDDNKIIGVVPYIRHQNLRETVQPNYYRLSNALRVLTVRTNGDFDALEKAVTALWVQTFPTDTLRMRRLSDAIAINYADDLRMAKLLAASSLLAIAIAAFGIYVLSAYSVQRRTREIVLRKLYGANGGAIARLLAREYGVLVAISALIGLPIAFVASAKYLAEFVEHAPMGVWPLVGALFVACMVAFVSVLRHALLAIRMPPADALHN</sequence>
<evidence type="ECO:0000256" key="6">
    <source>
        <dbReference type="ARBA" id="ARBA00038076"/>
    </source>
</evidence>
<feature type="transmembrane region" description="Helical" evidence="7">
    <location>
        <begin position="675"/>
        <end position="699"/>
    </location>
</feature>
<comment type="caution">
    <text evidence="10">The sequence shown here is derived from an EMBL/GenBank/DDBJ whole genome shotgun (WGS) entry which is preliminary data.</text>
</comment>
<protein>
    <submittedName>
        <fullName evidence="10">FtsX-like permease family</fullName>
    </submittedName>
</protein>
<keyword evidence="4 7" id="KW-1133">Transmembrane helix</keyword>
<evidence type="ECO:0000256" key="7">
    <source>
        <dbReference type="SAM" id="Phobius"/>
    </source>
</evidence>
<evidence type="ECO:0000256" key="1">
    <source>
        <dbReference type="ARBA" id="ARBA00004651"/>
    </source>
</evidence>
<evidence type="ECO:0000259" key="8">
    <source>
        <dbReference type="Pfam" id="PF02687"/>
    </source>
</evidence>
<dbReference type="InterPro" id="IPR003838">
    <property type="entry name" value="ABC3_permease_C"/>
</dbReference>
<dbReference type="InterPro" id="IPR050250">
    <property type="entry name" value="Macrolide_Exporter_MacB"/>
</dbReference>